<dbReference type="GO" id="GO:0005886">
    <property type="term" value="C:plasma membrane"/>
    <property type="evidence" value="ECO:0007669"/>
    <property type="project" value="UniProtKB-SubCell"/>
</dbReference>
<dbReference type="InterPro" id="IPR051393">
    <property type="entry name" value="ABC_transporter_permease"/>
</dbReference>
<feature type="transmembrane region" description="Helical" evidence="7">
    <location>
        <begin position="162"/>
        <end position="188"/>
    </location>
</feature>
<evidence type="ECO:0000313" key="9">
    <source>
        <dbReference type="EMBL" id="POQ99186.1"/>
    </source>
</evidence>
<dbReference type="CDD" id="cd06261">
    <property type="entry name" value="TM_PBP2"/>
    <property type="match status" value="1"/>
</dbReference>
<keyword evidence="5 7" id="KW-1133">Transmembrane helix</keyword>
<feature type="transmembrane region" description="Helical" evidence="7">
    <location>
        <begin position="114"/>
        <end position="133"/>
    </location>
</feature>
<keyword evidence="10" id="KW-1185">Reference proteome</keyword>
<gene>
    <name evidence="9" type="ORF">AU468_10560</name>
</gene>
<evidence type="ECO:0000313" key="10">
    <source>
        <dbReference type="Proteomes" id="UP000237350"/>
    </source>
</evidence>
<dbReference type="InterPro" id="IPR000515">
    <property type="entry name" value="MetI-like"/>
</dbReference>
<dbReference type="PROSITE" id="PS50928">
    <property type="entry name" value="ABC_TM1"/>
    <property type="match status" value="1"/>
</dbReference>
<feature type="transmembrane region" description="Helical" evidence="7">
    <location>
        <begin position="19"/>
        <end position="40"/>
    </location>
</feature>
<name>A0A2S4JI25_9SPIO</name>
<evidence type="ECO:0000256" key="7">
    <source>
        <dbReference type="RuleBase" id="RU363032"/>
    </source>
</evidence>
<keyword evidence="3" id="KW-1003">Cell membrane</keyword>
<accession>A0A2S4JI25</accession>
<comment type="subcellular location">
    <subcellularLocation>
        <location evidence="1 7">Cell membrane</location>
        <topology evidence="1 7">Multi-pass membrane protein</topology>
    </subcellularLocation>
</comment>
<dbReference type="RefSeq" id="WP_103680685.1">
    <property type="nucleotide sequence ID" value="NZ_LPWH01000110.1"/>
</dbReference>
<comment type="similarity">
    <text evidence="7">Belongs to the binding-protein-dependent transport system permease family.</text>
</comment>
<evidence type="ECO:0000256" key="2">
    <source>
        <dbReference type="ARBA" id="ARBA00022448"/>
    </source>
</evidence>
<dbReference type="GO" id="GO:0055085">
    <property type="term" value="P:transmembrane transport"/>
    <property type="evidence" value="ECO:0007669"/>
    <property type="project" value="InterPro"/>
</dbReference>
<reference evidence="10" key="1">
    <citation type="submission" date="2015-12" db="EMBL/GenBank/DDBJ databases">
        <authorList>
            <person name="Lodha T.D."/>
            <person name="Chintalapati S."/>
            <person name="Chintalapati V.R."/>
            <person name="Sravanthi T."/>
        </authorList>
    </citation>
    <scope>NUCLEOTIDE SEQUENCE [LARGE SCALE GENOMIC DNA]</scope>
    <source>
        <strain evidence="10">JC133</strain>
    </source>
</reference>
<sequence length="296" mass="32977">MNATLCTQRFRKIILPYGLVLPATILVAGMMGYAIVVAIVDSLHHYPTLVREGDFVGLANYIQLFGVKHFQDAVIRTFVFVGGSVVLGLMISFALALCLYSLNASRIAEMVRTATLIPYLISGVAAATMWRFLFSGNAGMVNLFLETLGIDSVRWLSDQRNAFIVVTLANTWKIFPMAVLILLSGLMVIDPQLYDAAIVDGAGKIRTFYAVTVPMISSYIATSLIWLTFASFNMFAVIYPMTEGGPLRATEVMALYMYRLAFREMRFSEASAVMILLLLVNIGFSFFFIRVFRKRD</sequence>
<dbReference type="SUPFAM" id="SSF161098">
    <property type="entry name" value="MetI-like"/>
    <property type="match status" value="1"/>
</dbReference>
<proteinExistence type="inferred from homology"/>
<keyword evidence="6 7" id="KW-0472">Membrane</keyword>
<dbReference type="PANTHER" id="PTHR30193:SF37">
    <property type="entry name" value="INNER MEMBRANE ABC TRANSPORTER PERMEASE PROTEIN YCJO"/>
    <property type="match status" value="1"/>
</dbReference>
<evidence type="ECO:0000256" key="4">
    <source>
        <dbReference type="ARBA" id="ARBA00022692"/>
    </source>
</evidence>
<evidence type="ECO:0000256" key="3">
    <source>
        <dbReference type="ARBA" id="ARBA00022475"/>
    </source>
</evidence>
<evidence type="ECO:0000256" key="5">
    <source>
        <dbReference type="ARBA" id="ARBA00022989"/>
    </source>
</evidence>
<comment type="caution">
    <text evidence="9">The sequence shown here is derived from an EMBL/GenBank/DDBJ whole genome shotgun (WGS) entry which is preliminary data.</text>
</comment>
<feature type="transmembrane region" description="Helical" evidence="7">
    <location>
        <begin position="208"/>
        <end position="232"/>
    </location>
</feature>
<evidence type="ECO:0000256" key="6">
    <source>
        <dbReference type="ARBA" id="ARBA00023136"/>
    </source>
</evidence>
<dbReference type="EMBL" id="LPWH01000110">
    <property type="protein sequence ID" value="POQ99186.1"/>
    <property type="molecule type" value="Genomic_DNA"/>
</dbReference>
<dbReference type="OrthoDB" id="9787541at2"/>
<feature type="transmembrane region" description="Helical" evidence="7">
    <location>
        <begin position="78"/>
        <end position="102"/>
    </location>
</feature>
<dbReference type="Pfam" id="PF00528">
    <property type="entry name" value="BPD_transp_1"/>
    <property type="match status" value="1"/>
</dbReference>
<dbReference type="PANTHER" id="PTHR30193">
    <property type="entry name" value="ABC TRANSPORTER PERMEASE PROTEIN"/>
    <property type="match status" value="1"/>
</dbReference>
<evidence type="ECO:0000259" key="8">
    <source>
        <dbReference type="PROSITE" id="PS50928"/>
    </source>
</evidence>
<protein>
    <recommendedName>
        <fullName evidence="8">ABC transmembrane type-1 domain-containing protein</fullName>
    </recommendedName>
</protein>
<dbReference type="InterPro" id="IPR035906">
    <property type="entry name" value="MetI-like_sf"/>
</dbReference>
<feature type="transmembrane region" description="Helical" evidence="7">
    <location>
        <begin position="270"/>
        <end position="292"/>
    </location>
</feature>
<keyword evidence="4 7" id="KW-0812">Transmembrane</keyword>
<feature type="domain" description="ABC transmembrane type-1" evidence="8">
    <location>
        <begin position="74"/>
        <end position="288"/>
    </location>
</feature>
<organism evidence="9 10">
    <name type="scientific">Alkalispirochaeta sphaeroplastigenens</name>
    <dbReference type="NCBI Taxonomy" id="1187066"/>
    <lineage>
        <taxon>Bacteria</taxon>
        <taxon>Pseudomonadati</taxon>
        <taxon>Spirochaetota</taxon>
        <taxon>Spirochaetia</taxon>
        <taxon>Spirochaetales</taxon>
        <taxon>Spirochaetaceae</taxon>
        <taxon>Alkalispirochaeta</taxon>
    </lineage>
</organism>
<dbReference type="AlphaFoldDB" id="A0A2S4JI25"/>
<dbReference type="Proteomes" id="UP000237350">
    <property type="component" value="Unassembled WGS sequence"/>
</dbReference>
<evidence type="ECO:0000256" key="1">
    <source>
        <dbReference type="ARBA" id="ARBA00004651"/>
    </source>
</evidence>
<keyword evidence="2 7" id="KW-0813">Transport</keyword>
<dbReference type="Gene3D" id="1.10.3720.10">
    <property type="entry name" value="MetI-like"/>
    <property type="match status" value="1"/>
</dbReference>